<dbReference type="Proteomes" id="UP001058072">
    <property type="component" value="Chromosome"/>
</dbReference>
<evidence type="ECO:0000313" key="3">
    <source>
        <dbReference type="Proteomes" id="UP001058072"/>
    </source>
</evidence>
<dbReference type="RefSeq" id="WP_212724081.1">
    <property type="nucleotide sequence ID" value="NZ_CP071250.1"/>
</dbReference>
<name>A0A9Q9CG62_9FIRM</name>
<sequence>MKIAMVFDGLQVGGIERVGADYAKILSQLGHEVTIINLRPNLTDMEQEFPQNCKFIHFNYPRKFAPEQYAQLIKTNIVGKFLYPIAYLTLSVFNLIYKVVYRLTEGRKETYDITIAFASHFNDLTFVSYGYAKTKKKMCWLHGALYGYLLISDGYLNLYKKIKNLIVLVDDAQEEVLCYNHGLDLNIEKMYNPTFIKDRVVDTDEVSRLQKQYGKFMVMVSRFDYPHKDQYTVAKALEIVRSQYKQDISLVFVGTGPEETKVKEFVDGFSDEIKKYIYFVGNQSEVQNYYKAAYMLVHASVAGEGLPTIMLEAMAYDLPMVVTDSKTGPREILKDNQYGILCRVQDADDMAKKISLLCSDDVLYQSLKEKGKVRLKDFEPQTIKNQLKEVLEKIINS</sequence>
<dbReference type="PANTHER" id="PTHR12526">
    <property type="entry name" value="GLYCOSYLTRANSFERASE"/>
    <property type="match status" value="1"/>
</dbReference>
<dbReference type="EMBL" id="CP071250">
    <property type="protein sequence ID" value="UUF08344.1"/>
    <property type="molecule type" value="Genomic_DNA"/>
</dbReference>
<evidence type="ECO:0000259" key="1">
    <source>
        <dbReference type="Pfam" id="PF00534"/>
    </source>
</evidence>
<reference evidence="2" key="1">
    <citation type="submission" date="2021-03" db="EMBL/GenBank/DDBJ databases">
        <title>Comparative Genomics and Metabolomics in the genus Turicibacter.</title>
        <authorList>
            <person name="Maki J."/>
            <person name="Looft T."/>
        </authorList>
    </citation>
    <scope>NUCLEOTIDE SEQUENCE</scope>
    <source>
        <strain evidence="2">ISU324</strain>
    </source>
</reference>
<dbReference type="PANTHER" id="PTHR12526:SF630">
    <property type="entry name" value="GLYCOSYLTRANSFERASE"/>
    <property type="match status" value="1"/>
</dbReference>
<feature type="domain" description="Glycosyl transferase family 1" evidence="1">
    <location>
        <begin position="212"/>
        <end position="372"/>
    </location>
</feature>
<accession>A0A9Q9CG62</accession>
<dbReference type="Gene3D" id="3.40.50.2000">
    <property type="entry name" value="Glycogen Phosphorylase B"/>
    <property type="match status" value="2"/>
</dbReference>
<dbReference type="GO" id="GO:0016757">
    <property type="term" value="F:glycosyltransferase activity"/>
    <property type="evidence" value="ECO:0007669"/>
    <property type="project" value="InterPro"/>
</dbReference>
<dbReference type="AlphaFoldDB" id="A0A9Q9CG62"/>
<evidence type="ECO:0000313" key="2">
    <source>
        <dbReference type="EMBL" id="UUF08344.1"/>
    </source>
</evidence>
<protein>
    <submittedName>
        <fullName evidence="2">Glycosyltransferase</fullName>
    </submittedName>
</protein>
<dbReference type="Pfam" id="PF00534">
    <property type="entry name" value="Glycos_transf_1"/>
    <property type="match status" value="1"/>
</dbReference>
<dbReference type="InterPro" id="IPR001296">
    <property type="entry name" value="Glyco_trans_1"/>
</dbReference>
<proteinExistence type="predicted"/>
<organism evidence="2 3">
    <name type="scientific">Turicibacter bilis</name>
    <dbReference type="NCBI Taxonomy" id="2735723"/>
    <lineage>
        <taxon>Bacteria</taxon>
        <taxon>Bacillati</taxon>
        <taxon>Bacillota</taxon>
        <taxon>Erysipelotrichia</taxon>
        <taxon>Erysipelotrichales</taxon>
        <taxon>Turicibacteraceae</taxon>
        <taxon>Turicibacter</taxon>
    </lineage>
</organism>
<dbReference type="SUPFAM" id="SSF53756">
    <property type="entry name" value="UDP-Glycosyltransferase/glycogen phosphorylase"/>
    <property type="match status" value="1"/>
</dbReference>
<gene>
    <name evidence="2" type="ORF">J0J70_12355</name>
</gene>